<organism evidence="1 2">
    <name type="scientific">Apatococcus fuscideae</name>
    <dbReference type="NCBI Taxonomy" id="2026836"/>
    <lineage>
        <taxon>Eukaryota</taxon>
        <taxon>Viridiplantae</taxon>
        <taxon>Chlorophyta</taxon>
        <taxon>core chlorophytes</taxon>
        <taxon>Trebouxiophyceae</taxon>
        <taxon>Chlorellales</taxon>
        <taxon>Chlorellaceae</taxon>
        <taxon>Apatococcus</taxon>
    </lineage>
</organism>
<reference evidence="1 2" key="1">
    <citation type="journal article" date="2024" name="Nat. Commun.">
        <title>Phylogenomics reveals the evolutionary origins of lichenization in chlorophyte algae.</title>
        <authorList>
            <person name="Puginier C."/>
            <person name="Libourel C."/>
            <person name="Otte J."/>
            <person name="Skaloud P."/>
            <person name="Haon M."/>
            <person name="Grisel S."/>
            <person name="Petersen M."/>
            <person name="Berrin J.G."/>
            <person name="Delaux P.M."/>
            <person name="Dal Grande F."/>
            <person name="Keller J."/>
        </authorList>
    </citation>
    <scope>NUCLEOTIDE SEQUENCE [LARGE SCALE GENOMIC DNA]</scope>
    <source>
        <strain evidence="1 2">SAG 2523</strain>
    </source>
</reference>
<gene>
    <name evidence="1" type="ORF">WJX84_003267</name>
</gene>
<evidence type="ECO:0000313" key="1">
    <source>
        <dbReference type="EMBL" id="KAK9845630.1"/>
    </source>
</evidence>
<proteinExistence type="predicted"/>
<protein>
    <submittedName>
        <fullName evidence="1">Uncharacterized protein</fullName>
    </submittedName>
</protein>
<comment type="caution">
    <text evidence="1">The sequence shown here is derived from an EMBL/GenBank/DDBJ whole genome shotgun (WGS) entry which is preliminary data.</text>
</comment>
<sequence>MVFSELSLTEPSTHYVTVPDLDSPSWKKRVGGMQRATPRASRKQLEVTNFKFLKQLGLKKPGFLPDFGKDKRLAVLNRFYTNIDKTTYDELLADSFKLTTAAAGHSTYGKADYTKLMTDMVKPAIPNFSWGHATSGDKSDDGYSIVTVQATGHHTDKALEFPGRKAIPSSGNRFKLEEETQRVKVEDGQIQEIVVLPNKGAGPLALYVALGGKA</sequence>
<dbReference type="EMBL" id="JALJOV010001600">
    <property type="protein sequence ID" value="KAK9845630.1"/>
    <property type="molecule type" value="Genomic_DNA"/>
</dbReference>
<accession>A0AAW1SIH6</accession>
<dbReference type="Gene3D" id="3.10.450.50">
    <property type="match status" value="1"/>
</dbReference>
<name>A0AAW1SIH6_9CHLO</name>
<evidence type="ECO:0000313" key="2">
    <source>
        <dbReference type="Proteomes" id="UP001485043"/>
    </source>
</evidence>
<dbReference type="Proteomes" id="UP001485043">
    <property type="component" value="Unassembled WGS sequence"/>
</dbReference>
<keyword evidence="2" id="KW-1185">Reference proteome</keyword>
<dbReference type="AlphaFoldDB" id="A0AAW1SIH6"/>